<comment type="caution">
    <text evidence="3">The sequence shown here is derived from an EMBL/GenBank/DDBJ whole genome shotgun (WGS) entry which is preliminary data.</text>
</comment>
<evidence type="ECO:0000256" key="1">
    <source>
        <dbReference type="SAM" id="SignalP"/>
    </source>
</evidence>
<gene>
    <name evidence="3" type="ORF">MSAN_01689600</name>
</gene>
<feature type="domain" description="DUF5648" evidence="2">
    <location>
        <begin position="38"/>
        <end position="177"/>
    </location>
</feature>
<evidence type="ECO:0000313" key="4">
    <source>
        <dbReference type="Proteomes" id="UP000623467"/>
    </source>
</evidence>
<dbReference type="InterPro" id="IPR043708">
    <property type="entry name" value="DUF5648"/>
</dbReference>
<name>A0A8H6XWP9_9AGAR</name>
<feature type="signal peptide" evidence="1">
    <location>
        <begin position="1"/>
        <end position="19"/>
    </location>
</feature>
<keyword evidence="4" id="KW-1185">Reference proteome</keyword>
<reference evidence="3" key="1">
    <citation type="submission" date="2020-05" db="EMBL/GenBank/DDBJ databases">
        <title>Mycena genomes resolve the evolution of fungal bioluminescence.</title>
        <authorList>
            <person name="Tsai I.J."/>
        </authorList>
    </citation>
    <scope>NUCLEOTIDE SEQUENCE</scope>
    <source>
        <strain evidence="3">160909Yilan</strain>
    </source>
</reference>
<dbReference type="EMBL" id="JACAZH010000015">
    <property type="protein sequence ID" value="KAF7349635.1"/>
    <property type="molecule type" value="Genomic_DNA"/>
</dbReference>
<sequence length="202" mass="22440">MKYLLSAIFISVVIRLTGALHISEPQKGTCGDLGNAVPFYRTYNAAAVDHYYTASVSRVNQFDSQWALQQVAAFVFVDQEDSTVPLYHLYNGNVVDNFYTTSMTEVEAALKIGYQNVTTDVDPMTYIYPTQICGSTPLYRLYSASGTDNFYTTSESERLEVIANNGYADVEIAGYVLPPTPTALMLDYLSSVDFESSFIVEL</sequence>
<evidence type="ECO:0000259" key="2">
    <source>
        <dbReference type="Pfam" id="PF18885"/>
    </source>
</evidence>
<dbReference type="Proteomes" id="UP000623467">
    <property type="component" value="Unassembled WGS sequence"/>
</dbReference>
<accession>A0A8H6XWP9</accession>
<protein>
    <recommendedName>
        <fullName evidence="2">DUF5648 domain-containing protein</fullName>
    </recommendedName>
</protein>
<dbReference type="AlphaFoldDB" id="A0A8H6XWP9"/>
<proteinExistence type="predicted"/>
<dbReference type="Pfam" id="PF18885">
    <property type="entry name" value="DUF5648"/>
    <property type="match status" value="1"/>
</dbReference>
<dbReference type="OrthoDB" id="9971254at2759"/>
<keyword evidence="1" id="KW-0732">Signal</keyword>
<feature type="chain" id="PRO_5034487419" description="DUF5648 domain-containing protein" evidence="1">
    <location>
        <begin position="20"/>
        <end position="202"/>
    </location>
</feature>
<evidence type="ECO:0000313" key="3">
    <source>
        <dbReference type="EMBL" id="KAF7349635.1"/>
    </source>
</evidence>
<organism evidence="3 4">
    <name type="scientific">Mycena sanguinolenta</name>
    <dbReference type="NCBI Taxonomy" id="230812"/>
    <lineage>
        <taxon>Eukaryota</taxon>
        <taxon>Fungi</taxon>
        <taxon>Dikarya</taxon>
        <taxon>Basidiomycota</taxon>
        <taxon>Agaricomycotina</taxon>
        <taxon>Agaricomycetes</taxon>
        <taxon>Agaricomycetidae</taxon>
        <taxon>Agaricales</taxon>
        <taxon>Marasmiineae</taxon>
        <taxon>Mycenaceae</taxon>
        <taxon>Mycena</taxon>
    </lineage>
</organism>